<dbReference type="EMBL" id="KZ613962">
    <property type="protein sequence ID" value="PMD31561.1"/>
    <property type="molecule type" value="Genomic_DNA"/>
</dbReference>
<dbReference type="Proteomes" id="UP000235786">
    <property type="component" value="Unassembled WGS sequence"/>
</dbReference>
<accession>A0A2J6QZA1</accession>
<evidence type="ECO:0000256" key="1">
    <source>
        <dbReference type="SAM" id="Phobius"/>
    </source>
</evidence>
<proteinExistence type="predicted"/>
<gene>
    <name evidence="2" type="ORF">L207DRAFT_640820</name>
</gene>
<keyword evidence="1" id="KW-0812">Transmembrane</keyword>
<reference evidence="2 3" key="1">
    <citation type="submission" date="2016-04" db="EMBL/GenBank/DDBJ databases">
        <title>A degradative enzymes factory behind the ericoid mycorrhizal symbiosis.</title>
        <authorList>
            <consortium name="DOE Joint Genome Institute"/>
            <person name="Martino E."/>
            <person name="Morin E."/>
            <person name="Grelet G."/>
            <person name="Kuo A."/>
            <person name="Kohler A."/>
            <person name="Daghino S."/>
            <person name="Barry K."/>
            <person name="Choi C."/>
            <person name="Cichocki N."/>
            <person name="Clum A."/>
            <person name="Copeland A."/>
            <person name="Hainaut M."/>
            <person name="Haridas S."/>
            <person name="Labutti K."/>
            <person name="Lindquist E."/>
            <person name="Lipzen A."/>
            <person name="Khouja H.-R."/>
            <person name="Murat C."/>
            <person name="Ohm R."/>
            <person name="Olson A."/>
            <person name="Spatafora J."/>
            <person name="Veneault-Fourrey C."/>
            <person name="Henrissat B."/>
            <person name="Grigoriev I."/>
            <person name="Martin F."/>
            <person name="Perotto S."/>
        </authorList>
    </citation>
    <scope>NUCLEOTIDE SEQUENCE [LARGE SCALE GENOMIC DNA]</scope>
    <source>
        <strain evidence="2 3">F</strain>
    </source>
</reference>
<name>A0A2J6QZA1_HYAVF</name>
<sequence>MYRFVSIDDCKARYLNGTTPTPNPGLGPLIISYSQCLHVCGTGWGTYPIWEVVSALTDWVIPLFLLLGNITYSKSASRVFKIGNFNCGAWLNWVAVISHLLVNPLDFLWNLALKLDSGHEIRERVDRIEIMRPEISMIDEEKKYLCGICYALEDFESGIHVETLLRPLEEGSHFEASSHWEAMRPLLESTARNIAGDRKHNKFHSILAITVYGKDVFVALLQSKFDATFPYHMPHTLALRQLYYWLFCAIILSGAAGGFADQWSSHAFLNTFLAGRLKNLKRTAMRKAFRYEEIVLRPIEPWDGGDYSWKYPKRGQKPQMTRRQKLLLLPAIAAVALPVVIAFIMSWFTPTIGLGDRGIGELSFAGMWILNFFITLFASSIWREDKLFKIYIWNTFWSIGSLYILFGAFQGWYNNCASWSGFYSRGAAAAYIDLNMRTTIQNHIFTFYLPITAGSLVIQLCIAGFVMWINWEVIEFTVWSDKENREFFERHRGEEVMVVEMVPVESQEEQLKVGLMVSERELPGVESEEWSVSFEDQE</sequence>
<dbReference type="AlphaFoldDB" id="A0A2J6QZA1"/>
<dbReference type="OrthoDB" id="3010248at2759"/>
<evidence type="ECO:0000313" key="2">
    <source>
        <dbReference type="EMBL" id="PMD31561.1"/>
    </source>
</evidence>
<protein>
    <submittedName>
        <fullName evidence="2">Uncharacterized protein</fullName>
    </submittedName>
</protein>
<feature type="transmembrane region" description="Helical" evidence="1">
    <location>
        <begin position="203"/>
        <end position="222"/>
    </location>
</feature>
<keyword evidence="1" id="KW-0472">Membrane</keyword>
<feature type="transmembrane region" description="Helical" evidence="1">
    <location>
        <begin position="326"/>
        <end position="347"/>
    </location>
</feature>
<feature type="transmembrane region" description="Helical" evidence="1">
    <location>
        <begin position="390"/>
        <end position="413"/>
    </location>
</feature>
<feature type="transmembrane region" description="Helical" evidence="1">
    <location>
        <begin position="445"/>
        <end position="469"/>
    </location>
</feature>
<evidence type="ECO:0000313" key="3">
    <source>
        <dbReference type="Proteomes" id="UP000235786"/>
    </source>
</evidence>
<keyword evidence="3" id="KW-1185">Reference proteome</keyword>
<feature type="transmembrane region" description="Helical" evidence="1">
    <location>
        <begin position="242"/>
        <end position="260"/>
    </location>
</feature>
<organism evidence="2 3">
    <name type="scientific">Hyaloscypha variabilis (strain UAMH 11265 / GT02V1 / F)</name>
    <name type="common">Meliniomyces variabilis</name>
    <dbReference type="NCBI Taxonomy" id="1149755"/>
    <lineage>
        <taxon>Eukaryota</taxon>
        <taxon>Fungi</taxon>
        <taxon>Dikarya</taxon>
        <taxon>Ascomycota</taxon>
        <taxon>Pezizomycotina</taxon>
        <taxon>Leotiomycetes</taxon>
        <taxon>Helotiales</taxon>
        <taxon>Hyaloscyphaceae</taxon>
        <taxon>Hyaloscypha</taxon>
        <taxon>Hyaloscypha variabilis</taxon>
    </lineage>
</organism>
<keyword evidence="1" id="KW-1133">Transmembrane helix</keyword>
<feature type="transmembrane region" description="Helical" evidence="1">
    <location>
        <begin position="359"/>
        <end position="378"/>
    </location>
</feature>